<dbReference type="Proteomes" id="UP000006073">
    <property type="component" value="Unassembled WGS sequence"/>
</dbReference>
<protein>
    <submittedName>
        <fullName evidence="1">Uncharacterized protein</fullName>
    </submittedName>
</protein>
<dbReference type="RefSeq" id="WP_009033525.1">
    <property type="nucleotide sequence ID" value="NZ_ALWO02000037.1"/>
</dbReference>
<accession>S2E0Z7</accession>
<proteinExistence type="predicted"/>
<reference evidence="1 2" key="1">
    <citation type="journal article" date="2013" name="Genome Announc.">
        <title>Draft Genome Sequence of Indibacter alkaliphilus Strain LW1T, Isolated from Lonar Lake, a Haloalkaline Lake in the Buldana District of Maharashtra, India.</title>
        <authorList>
            <person name="Singh A."/>
            <person name="Kumar Jangir P."/>
            <person name="Sharma R."/>
            <person name="Singh A."/>
            <person name="Kumar Pinnaka A."/>
            <person name="Shivaji S."/>
        </authorList>
    </citation>
    <scope>NUCLEOTIDE SEQUENCE [LARGE SCALE GENOMIC DNA]</scope>
    <source>
        <strain evidence="2">CCUG 57479 / KCTC 22604 / LW1</strain>
    </source>
</reference>
<dbReference type="OrthoDB" id="2575320at2"/>
<keyword evidence="2" id="KW-1185">Reference proteome</keyword>
<evidence type="ECO:0000313" key="1">
    <source>
        <dbReference type="EMBL" id="EOZ95763.1"/>
    </source>
</evidence>
<gene>
    <name evidence="1" type="ORF">A33Q_3125</name>
</gene>
<dbReference type="STRING" id="1189612.A33Q_3125"/>
<evidence type="ECO:0000313" key="2">
    <source>
        <dbReference type="Proteomes" id="UP000006073"/>
    </source>
</evidence>
<dbReference type="EMBL" id="ALWO02000037">
    <property type="protein sequence ID" value="EOZ95763.1"/>
    <property type="molecule type" value="Genomic_DNA"/>
</dbReference>
<organism evidence="1 2">
    <name type="scientific">Indibacter alkaliphilus (strain CCUG 57479 / KCTC 22604 / LW1)</name>
    <dbReference type="NCBI Taxonomy" id="1189612"/>
    <lineage>
        <taxon>Bacteria</taxon>
        <taxon>Pseudomonadati</taxon>
        <taxon>Bacteroidota</taxon>
        <taxon>Cytophagia</taxon>
        <taxon>Cytophagales</taxon>
        <taxon>Cyclobacteriaceae</taxon>
    </lineage>
</organism>
<comment type="caution">
    <text evidence="1">The sequence shown here is derived from an EMBL/GenBank/DDBJ whole genome shotgun (WGS) entry which is preliminary data.</text>
</comment>
<name>S2E0Z7_INDAL</name>
<dbReference type="AlphaFoldDB" id="S2E0Z7"/>
<sequence>METHDFFDPVFWENSDSFFQKYNNQKKLIIKLLEEISNEFPVKKQRESIPGSKGNKIFQGYNLKGRPYQVLDMVRLFDRGDGINIRVLHWVGKGLYIFLYLGKNPASTKFWDEHEYFPLKMIFNGKTSFDYPFILKNSQSIKGNILELKDREYVVLWEKIPIRTNFKHNLDNINSMIQTILDYTH</sequence>